<dbReference type="PANTHER" id="PTHR46553:SF3">
    <property type="entry name" value="ADENINE NUCLEOTIDE ALPHA HYDROLASES-LIKE SUPERFAMILY PROTEIN"/>
    <property type="match status" value="1"/>
</dbReference>
<dbReference type="InterPro" id="IPR014729">
    <property type="entry name" value="Rossmann-like_a/b/a_fold"/>
</dbReference>
<gene>
    <name evidence="3" type="ORF">ACFQO6_23885</name>
</gene>
<dbReference type="Pfam" id="PF00582">
    <property type="entry name" value="Usp"/>
    <property type="match status" value="2"/>
</dbReference>
<evidence type="ECO:0000259" key="2">
    <source>
        <dbReference type="Pfam" id="PF00582"/>
    </source>
</evidence>
<feature type="domain" description="UspA" evidence="2">
    <location>
        <begin position="160"/>
        <end position="294"/>
    </location>
</feature>
<comment type="similarity">
    <text evidence="1">Belongs to the universal stress protein A family.</text>
</comment>
<keyword evidence="4" id="KW-1185">Reference proteome</keyword>
<evidence type="ECO:0000313" key="3">
    <source>
        <dbReference type="EMBL" id="MFC7363333.1"/>
    </source>
</evidence>
<dbReference type="SUPFAM" id="SSF52402">
    <property type="entry name" value="Adenine nucleotide alpha hydrolases-like"/>
    <property type="match status" value="2"/>
</dbReference>
<protein>
    <submittedName>
        <fullName evidence="3">Universal stress protein</fullName>
    </submittedName>
</protein>
<organism evidence="3 4">
    <name type="scientific">Nocardioides astragali</name>
    <dbReference type="NCBI Taxonomy" id="1776736"/>
    <lineage>
        <taxon>Bacteria</taxon>
        <taxon>Bacillati</taxon>
        <taxon>Actinomycetota</taxon>
        <taxon>Actinomycetes</taxon>
        <taxon>Propionibacteriales</taxon>
        <taxon>Nocardioidaceae</taxon>
        <taxon>Nocardioides</taxon>
    </lineage>
</organism>
<evidence type="ECO:0000313" key="4">
    <source>
        <dbReference type="Proteomes" id="UP001596524"/>
    </source>
</evidence>
<dbReference type="InterPro" id="IPR006016">
    <property type="entry name" value="UspA"/>
</dbReference>
<feature type="domain" description="UspA" evidence="2">
    <location>
        <begin position="10"/>
        <end position="149"/>
    </location>
</feature>
<dbReference type="InterPro" id="IPR006015">
    <property type="entry name" value="Universal_stress_UspA"/>
</dbReference>
<evidence type="ECO:0000256" key="1">
    <source>
        <dbReference type="ARBA" id="ARBA00008791"/>
    </source>
</evidence>
<dbReference type="PANTHER" id="PTHR46553">
    <property type="entry name" value="ADENINE NUCLEOTIDE ALPHA HYDROLASES-LIKE SUPERFAMILY PROTEIN"/>
    <property type="match status" value="1"/>
</dbReference>
<proteinExistence type="inferred from homology"/>
<name>A0ABW2N8L7_9ACTN</name>
<dbReference type="Gene3D" id="3.40.50.620">
    <property type="entry name" value="HUPs"/>
    <property type="match status" value="2"/>
</dbReference>
<dbReference type="EMBL" id="JBHTCH010000030">
    <property type="protein sequence ID" value="MFC7363333.1"/>
    <property type="molecule type" value="Genomic_DNA"/>
</dbReference>
<dbReference type="Proteomes" id="UP001596524">
    <property type="component" value="Unassembled WGS sequence"/>
</dbReference>
<sequence length="300" mass="31600">MNIHVQPGSIVCGVDGSADSARALHWAAAQASLERRPLAVVTAAGLDRVGSLSWAGAGGTLVVPTDELVGRVTAVAESAAASVRLQRPELEVVAHAAPGDARDVLTRLSESAQLVVLGSRGRGALRSRLLGSVSASVSRHAHCPVVVCRPELAGKVRRGVLVGVDGTPEGHPVLDFAFRAASERELRLTVLHSFRDVLAAVDGPHLIGRTEEGLDEERLLVGESLAGFTEKYPDVHVTTQLARGFPYQCLAADSERWHLIVVGRHPTDSLSRLLTPTVATAVVEKARTTVAVVPVPAPTR</sequence>
<dbReference type="PRINTS" id="PR01438">
    <property type="entry name" value="UNVRSLSTRESS"/>
</dbReference>
<accession>A0ABW2N8L7</accession>
<comment type="caution">
    <text evidence="3">The sequence shown here is derived from an EMBL/GenBank/DDBJ whole genome shotgun (WGS) entry which is preliminary data.</text>
</comment>
<reference evidence="4" key="1">
    <citation type="journal article" date="2019" name="Int. J. Syst. Evol. Microbiol.">
        <title>The Global Catalogue of Microorganisms (GCM) 10K type strain sequencing project: providing services to taxonomists for standard genome sequencing and annotation.</title>
        <authorList>
            <consortium name="The Broad Institute Genomics Platform"/>
            <consortium name="The Broad Institute Genome Sequencing Center for Infectious Disease"/>
            <person name="Wu L."/>
            <person name="Ma J."/>
        </authorList>
    </citation>
    <scope>NUCLEOTIDE SEQUENCE [LARGE SCALE GENOMIC DNA]</scope>
    <source>
        <strain evidence="4">FCH27</strain>
    </source>
</reference>
<dbReference type="RefSeq" id="WP_255889321.1">
    <property type="nucleotide sequence ID" value="NZ_JAFMZM010000002.1"/>
</dbReference>